<evidence type="ECO:0000313" key="2">
    <source>
        <dbReference type="Proteomes" id="UP000639973"/>
    </source>
</evidence>
<evidence type="ECO:0008006" key="3">
    <source>
        <dbReference type="Google" id="ProtNLM"/>
    </source>
</evidence>
<dbReference type="InterPro" id="IPR043519">
    <property type="entry name" value="NT_sf"/>
</dbReference>
<sequence>MNPLMPSPVQLLTRLDALASSLREREDALALLALGSVGLETHRLDQHSDLDFFVLVAPGAKPKYLAALDWLEHAHPVAFSFYNTPDGCKLLFDDGIFAEYAVFELSELPHIAYTAGRVVWKREDVPNLSASSCVRATSPAPSPEWHTNEALTNLLVGLHREARGERLTATRFIQSYAVDRVLALAALHGAEQGGADPFMPERRFEGRFPEMAARLPGMMQGYQNNEASALCILTWLEDHASVHPRLAAEIRQLCRQQS</sequence>
<reference evidence="2" key="1">
    <citation type="journal article" date="2019" name="Int. J. Syst. Evol. Microbiol.">
        <title>The Global Catalogue of Microorganisms (GCM) 10K type strain sequencing project: providing services to taxonomists for standard genome sequencing and annotation.</title>
        <authorList>
            <consortium name="The Broad Institute Genomics Platform"/>
            <consortium name="The Broad Institute Genome Sequencing Center for Infectious Disease"/>
            <person name="Wu L."/>
            <person name="Ma J."/>
        </authorList>
    </citation>
    <scope>NUCLEOTIDE SEQUENCE [LARGE SCALE GENOMIC DNA]</scope>
    <source>
        <strain evidence="2">JCM 15442</strain>
    </source>
</reference>
<keyword evidence="2" id="KW-1185">Reference proteome</keyword>
<accession>A0ABQ2GD20</accession>
<dbReference type="Gene3D" id="3.30.460.10">
    <property type="entry name" value="Beta Polymerase, domain 2"/>
    <property type="match status" value="1"/>
</dbReference>
<name>A0ABQ2GD20_9DEIO</name>
<organism evidence="1 2">
    <name type="scientific">Deinococcus aerolatus</name>
    <dbReference type="NCBI Taxonomy" id="522487"/>
    <lineage>
        <taxon>Bacteria</taxon>
        <taxon>Thermotogati</taxon>
        <taxon>Deinococcota</taxon>
        <taxon>Deinococci</taxon>
        <taxon>Deinococcales</taxon>
        <taxon>Deinococcaceae</taxon>
        <taxon>Deinococcus</taxon>
    </lineage>
</organism>
<comment type="caution">
    <text evidence="1">The sequence shown here is derived from an EMBL/GenBank/DDBJ whole genome shotgun (WGS) entry which is preliminary data.</text>
</comment>
<dbReference type="Proteomes" id="UP000639973">
    <property type="component" value="Unassembled WGS sequence"/>
</dbReference>
<gene>
    <name evidence="1" type="ORF">GCM10010840_27350</name>
</gene>
<proteinExistence type="predicted"/>
<evidence type="ECO:0000313" key="1">
    <source>
        <dbReference type="EMBL" id="GGL87855.1"/>
    </source>
</evidence>
<dbReference type="EMBL" id="BMOL01000013">
    <property type="protein sequence ID" value="GGL87855.1"/>
    <property type="molecule type" value="Genomic_DNA"/>
</dbReference>
<protein>
    <recommendedName>
        <fullName evidence="3">Nucleotidyltransferase domain-containing protein</fullName>
    </recommendedName>
</protein>